<dbReference type="InterPro" id="IPR038538">
    <property type="entry name" value="MTERF_sf"/>
</dbReference>
<comment type="caution">
    <text evidence="2">The sequence shown here is derived from an EMBL/GenBank/DDBJ whole genome shotgun (WGS) entry which is preliminary data.</text>
</comment>
<dbReference type="Gene3D" id="1.25.70.10">
    <property type="entry name" value="Transcription termination factor 3, mitochondrial"/>
    <property type="match status" value="1"/>
</dbReference>
<evidence type="ECO:0000313" key="3">
    <source>
        <dbReference type="Proteomes" id="UP001280121"/>
    </source>
</evidence>
<name>A0AAD9WW91_9ROSI</name>
<evidence type="ECO:0000256" key="1">
    <source>
        <dbReference type="SAM" id="Coils"/>
    </source>
</evidence>
<keyword evidence="1" id="KW-0175">Coiled coil</keyword>
<accession>A0AAD9WW91</accession>
<dbReference type="Proteomes" id="UP001280121">
    <property type="component" value="Unassembled WGS sequence"/>
</dbReference>
<proteinExistence type="predicted"/>
<organism evidence="2 3">
    <name type="scientific">Dipteronia dyeriana</name>
    <dbReference type="NCBI Taxonomy" id="168575"/>
    <lineage>
        <taxon>Eukaryota</taxon>
        <taxon>Viridiplantae</taxon>
        <taxon>Streptophyta</taxon>
        <taxon>Embryophyta</taxon>
        <taxon>Tracheophyta</taxon>
        <taxon>Spermatophyta</taxon>
        <taxon>Magnoliopsida</taxon>
        <taxon>eudicotyledons</taxon>
        <taxon>Gunneridae</taxon>
        <taxon>Pentapetalae</taxon>
        <taxon>rosids</taxon>
        <taxon>malvids</taxon>
        <taxon>Sapindales</taxon>
        <taxon>Sapindaceae</taxon>
        <taxon>Hippocastanoideae</taxon>
        <taxon>Acereae</taxon>
        <taxon>Dipteronia</taxon>
    </lineage>
</organism>
<evidence type="ECO:0000313" key="2">
    <source>
        <dbReference type="EMBL" id="KAK2646214.1"/>
    </source>
</evidence>
<dbReference type="AlphaFoldDB" id="A0AAD9WW91"/>
<reference evidence="2" key="1">
    <citation type="journal article" date="2023" name="Plant J.">
        <title>Genome sequences and population genomics provide insights into the demographic history, inbreeding, and mutation load of two 'living fossil' tree species of Dipteronia.</title>
        <authorList>
            <person name="Feng Y."/>
            <person name="Comes H.P."/>
            <person name="Chen J."/>
            <person name="Zhu S."/>
            <person name="Lu R."/>
            <person name="Zhang X."/>
            <person name="Li P."/>
            <person name="Qiu J."/>
            <person name="Olsen K.M."/>
            <person name="Qiu Y."/>
        </authorList>
    </citation>
    <scope>NUCLEOTIDE SEQUENCE</scope>
    <source>
        <strain evidence="2">KIB01</strain>
    </source>
</reference>
<protein>
    <submittedName>
        <fullName evidence="2">Uncharacterized protein</fullName>
    </submittedName>
</protein>
<dbReference type="EMBL" id="JANJYI010000006">
    <property type="protein sequence ID" value="KAK2646214.1"/>
    <property type="molecule type" value="Genomic_DNA"/>
</dbReference>
<keyword evidence="3" id="KW-1185">Reference proteome</keyword>
<sequence>MKVSVNKIDEFMAFLVNKLLLEPSAIVKCPEVVELSVQKNFVPRVALCKQKSELYKEEMEVKKFQLEEKKRKLKEKATRIARKKRESYWRWRMQRFVNCYDEAPKLMKLYQEKLELSKMKKK</sequence>
<feature type="coiled-coil region" evidence="1">
    <location>
        <begin position="56"/>
        <end position="86"/>
    </location>
</feature>
<gene>
    <name evidence="2" type="ORF">Ddye_021409</name>
</gene>